<evidence type="ECO:0000313" key="8">
    <source>
        <dbReference type="EMBL" id="KAK6532148.1"/>
    </source>
</evidence>
<proteinExistence type="inferred from homology"/>
<evidence type="ECO:0000256" key="3">
    <source>
        <dbReference type="ARBA" id="ARBA00022723"/>
    </source>
</evidence>
<dbReference type="GO" id="GO:0046872">
    <property type="term" value="F:metal ion binding"/>
    <property type="evidence" value="ECO:0007669"/>
    <property type="project" value="UniProtKB-KW"/>
</dbReference>
<evidence type="ECO:0000256" key="5">
    <source>
        <dbReference type="ARBA" id="ARBA00023002"/>
    </source>
</evidence>
<dbReference type="GO" id="GO:0006979">
    <property type="term" value="P:response to oxidative stress"/>
    <property type="evidence" value="ECO:0007669"/>
    <property type="project" value="InterPro"/>
</dbReference>
<dbReference type="Proteomes" id="UP001365542">
    <property type="component" value="Unassembled WGS sequence"/>
</dbReference>
<keyword evidence="4" id="KW-0862">Zinc</keyword>
<dbReference type="Gene3D" id="2.170.150.20">
    <property type="entry name" value="Peptide methionine sulfoxide reductase"/>
    <property type="match status" value="1"/>
</dbReference>
<name>A0AAV9X785_9PEZI</name>
<comment type="cofactor">
    <cofactor evidence="1">
        <name>Zn(2+)</name>
        <dbReference type="ChEBI" id="CHEBI:29105"/>
    </cofactor>
</comment>
<comment type="caution">
    <text evidence="8">The sequence shown here is derived from an EMBL/GenBank/DDBJ whole genome shotgun (WGS) entry which is preliminary data.</text>
</comment>
<dbReference type="Pfam" id="PF01641">
    <property type="entry name" value="SelR"/>
    <property type="match status" value="1"/>
</dbReference>
<dbReference type="SUPFAM" id="SSF51316">
    <property type="entry name" value="Mss4-like"/>
    <property type="match status" value="1"/>
</dbReference>
<evidence type="ECO:0000259" key="7">
    <source>
        <dbReference type="PROSITE" id="PS51790"/>
    </source>
</evidence>
<sequence length="346" mass="37965">MNMKFTIKSIEESMRRGGYFIPEESECVAECRNMERGECLAQLTSDMMSTTREMCNAIGSKKGIALRDIIRSLTPTTHFRGSMNISPSPALLSARAINATFNSYRTIDSRYHSKSLREGLQVLFITYTKTLSQSSLHRKLTVSVGSYSTMDQDDTTKTPPQPYSHLTYTQYRSLILRETEAPYSSTLPLLTPVRGNIQRLSPDPNGSKDTPTRLAGKVDDQGTGEIPSYVCANCSAPLFSASAKFASGSGWPSFASALPGAIKTKTDWRVKEAGKWVLGGSLGVKFREEAVCKNCGGHLGHVFRGENWEGVEEEEQGKGVTRYCVNGSSLKVPESQNNEPEGTNLG</sequence>
<evidence type="ECO:0000256" key="4">
    <source>
        <dbReference type="ARBA" id="ARBA00022833"/>
    </source>
</evidence>
<dbReference type="GO" id="GO:0033743">
    <property type="term" value="F:peptide-methionine (R)-S-oxide reductase activity"/>
    <property type="evidence" value="ECO:0007669"/>
    <property type="project" value="InterPro"/>
</dbReference>
<dbReference type="InterPro" id="IPR011057">
    <property type="entry name" value="Mss4-like_sf"/>
</dbReference>
<gene>
    <name evidence="8" type="ORF">TWF694_003308</name>
</gene>
<reference evidence="8 9" key="1">
    <citation type="submission" date="2019-10" db="EMBL/GenBank/DDBJ databases">
        <authorList>
            <person name="Palmer J.M."/>
        </authorList>
    </citation>
    <scope>NUCLEOTIDE SEQUENCE [LARGE SCALE GENOMIC DNA]</scope>
    <source>
        <strain evidence="8 9">TWF694</strain>
    </source>
</reference>
<keyword evidence="5" id="KW-0560">Oxidoreductase</keyword>
<dbReference type="PROSITE" id="PS51790">
    <property type="entry name" value="MSRB"/>
    <property type="match status" value="1"/>
</dbReference>
<evidence type="ECO:0000256" key="2">
    <source>
        <dbReference type="ARBA" id="ARBA00007174"/>
    </source>
</evidence>
<organism evidence="8 9">
    <name type="scientific">Orbilia ellipsospora</name>
    <dbReference type="NCBI Taxonomy" id="2528407"/>
    <lineage>
        <taxon>Eukaryota</taxon>
        <taxon>Fungi</taxon>
        <taxon>Dikarya</taxon>
        <taxon>Ascomycota</taxon>
        <taxon>Pezizomycotina</taxon>
        <taxon>Orbiliomycetes</taxon>
        <taxon>Orbiliales</taxon>
        <taxon>Orbiliaceae</taxon>
        <taxon>Orbilia</taxon>
    </lineage>
</organism>
<dbReference type="InterPro" id="IPR028427">
    <property type="entry name" value="Met_Sox_Rdtase_MsrB"/>
</dbReference>
<evidence type="ECO:0000313" key="9">
    <source>
        <dbReference type="Proteomes" id="UP001365542"/>
    </source>
</evidence>
<evidence type="ECO:0000256" key="1">
    <source>
        <dbReference type="ARBA" id="ARBA00001947"/>
    </source>
</evidence>
<keyword evidence="9" id="KW-1185">Reference proteome</keyword>
<dbReference type="InterPro" id="IPR002579">
    <property type="entry name" value="Met_Sox_Rdtase_MsrB_dom"/>
</dbReference>
<dbReference type="PANTHER" id="PTHR46081:SF8">
    <property type="entry name" value="PEPTIDE METHIONINE SULFOXIDE REDUCTASE 2"/>
    <property type="match status" value="1"/>
</dbReference>
<comment type="similarity">
    <text evidence="2">Belongs to the MsrB Met sulfoxide reductase family.</text>
</comment>
<accession>A0AAV9X785</accession>
<feature type="domain" description="MsrB" evidence="7">
    <location>
        <begin position="183"/>
        <end position="335"/>
    </location>
</feature>
<feature type="region of interest" description="Disordered" evidence="6">
    <location>
        <begin position="196"/>
        <end position="219"/>
    </location>
</feature>
<dbReference type="PANTHER" id="PTHR46081">
    <property type="entry name" value="PEPTIDE METHIONINE SULFOXIDE REDUCTASE 2"/>
    <property type="match status" value="1"/>
</dbReference>
<protein>
    <recommendedName>
        <fullName evidence="7">MsrB domain-containing protein</fullName>
    </recommendedName>
</protein>
<dbReference type="GO" id="GO:0030091">
    <property type="term" value="P:protein repair"/>
    <property type="evidence" value="ECO:0007669"/>
    <property type="project" value="InterPro"/>
</dbReference>
<dbReference type="EMBL" id="JAVHJO010000012">
    <property type="protein sequence ID" value="KAK6532148.1"/>
    <property type="molecule type" value="Genomic_DNA"/>
</dbReference>
<dbReference type="AlphaFoldDB" id="A0AAV9X785"/>
<evidence type="ECO:0000256" key="6">
    <source>
        <dbReference type="SAM" id="MobiDB-lite"/>
    </source>
</evidence>
<keyword evidence="3" id="KW-0479">Metal-binding</keyword>